<gene>
    <name evidence="2" type="ORF">CRG98_045086</name>
</gene>
<dbReference type="GO" id="GO:0004823">
    <property type="term" value="F:leucine-tRNA ligase activity"/>
    <property type="evidence" value="ECO:0007669"/>
    <property type="project" value="InterPro"/>
</dbReference>
<protein>
    <submittedName>
        <fullName evidence="2">Uncharacterized protein</fullName>
    </submittedName>
</protein>
<dbReference type="Gene3D" id="3.40.50.620">
    <property type="entry name" value="HUPs"/>
    <property type="match status" value="1"/>
</dbReference>
<dbReference type="SUPFAM" id="SSF52374">
    <property type="entry name" value="Nucleotidylyl transferase"/>
    <property type="match status" value="1"/>
</dbReference>
<comment type="caution">
    <text evidence="2">The sequence shown here is derived from an EMBL/GenBank/DDBJ whole genome shotgun (WGS) entry which is preliminary data.</text>
</comment>
<sequence length="180" mass="19961">MSKWTGNFMTLRQAIEEFSADATRFSLADAGDGVDDVNFEPDTANAAILQLTNELAWMEEVIASESSLRSGPPSTYADQECVWRELLKRDGFVIKAGWPVADDSPDPTLKSANNYLKSAIVSMSQKKKQLLDSKKKGNKKGGQVATLTEEKHLRGLIYMSMSNLRRRLESQVLEDTAAEV</sequence>
<dbReference type="GO" id="GO:0005524">
    <property type="term" value="F:ATP binding"/>
    <property type="evidence" value="ECO:0007669"/>
    <property type="project" value="InterPro"/>
</dbReference>
<dbReference type="GO" id="GO:0006429">
    <property type="term" value="P:leucyl-tRNA aminoacylation"/>
    <property type="evidence" value="ECO:0007669"/>
    <property type="project" value="InterPro"/>
</dbReference>
<evidence type="ECO:0000313" key="3">
    <source>
        <dbReference type="Proteomes" id="UP000233551"/>
    </source>
</evidence>
<dbReference type="PANTHER" id="PTHR45794">
    <property type="entry name" value="LEUCYL-TRNA SYNTHETASE"/>
    <property type="match status" value="1"/>
</dbReference>
<dbReference type="AlphaFoldDB" id="A0A2I0HS56"/>
<dbReference type="Proteomes" id="UP000233551">
    <property type="component" value="Unassembled WGS sequence"/>
</dbReference>
<evidence type="ECO:0000313" key="2">
    <source>
        <dbReference type="EMBL" id="PKI34549.1"/>
    </source>
</evidence>
<name>A0A2I0HS56_PUNGR</name>
<dbReference type="InterPro" id="IPR004493">
    <property type="entry name" value="Leu-tRNA-synth_Ia_arc/euk"/>
</dbReference>
<dbReference type="EMBL" id="PGOL01005841">
    <property type="protein sequence ID" value="PKI34549.1"/>
    <property type="molecule type" value="Genomic_DNA"/>
</dbReference>
<dbReference type="PANTHER" id="PTHR45794:SF1">
    <property type="entry name" value="LEUCINE--TRNA LIGASE, CYTOPLASMIC"/>
    <property type="match status" value="1"/>
</dbReference>
<dbReference type="InterPro" id="IPR014729">
    <property type="entry name" value="Rossmann-like_a/b/a_fold"/>
</dbReference>
<comment type="similarity">
    <text evidence="1">Belongs to the class-I aminoacyl-tRNA synthetase family.</text>
</comment>
<accession>A0A2I0HS56</accession>
<proteinExistence type="inferred from homology"/>
<dbReference type="STRING" id="22663.A0A2I0HS56"/>
<organism evidence="2 3">
    <name type="scientific">Punica granatum</name>
    <name type="common">Pomegranate</name>
    <dbReference type="NCBI Taxonomy" id="22663"/>
    <lineage>
        <taxon>Eukaryota</taxon>
        <taxon>Viridiplantae</taxon>
        <taxon>Streptophyta</taxon>
        <taxon>Embryophyta</taxon>
        <taxon>Tracheophyta</taxon>
        <taxon>Spermatophyta</taxon>
        <taxon>Magnoliopsida</taxon>
        <taxon>eudicotyledons</taxon>
        <taxon>Gunneridae</taxon>
        <taxon>Pentapetalae</taxon>
        <taxon>rosids</taxon>
        <taxon>malvids</taxon>
        <taxon>Myrtales</taxon>
        <taxon>Lythraceae</taxon>
        <taxon>Punica</taxon>
    </lineage>
</organism>
<reference evidence="2 3" key="1">
    <citation type="submission" date="2017-11" db="EMBL/GenBank/DDBJ databases">
        <title>De-novo sequencing of pomegranate (Punica granatum L.) genome.</title>
        <authorList>
            <person name="Akparov Z."/>
            <person name="Amiraslanov A."/>
            <person name="Hajiyeva S."/>
            <person name="Abbasov M."/>
            <person name="Kaur K."/>
            <person name="Hamwieh A."/>
            <person name="Solovyev V."/>
            <person name="Salamov A."/>
            <person name="Braich B."/>
            <person name="Kosarev P."/>
            <person name="Mahmoud A."/>
            <person name="Hajiyev E."/>
            <person name="Babayeva S."/>
            <person name="Izzatullayeva V."/>
            <person name="Mammadov A."/>
            <person name="Mammadov A."/>
            <person name="Sharifova S."/>
            <person name="Ojaghi J."/>
            <person name="Eynullazada K."/>
            <person name="Bayramov B."/>
            <person name="Abdulazimova A."/>
            <person name="Shahmuradov I."/>
        </authorList>
    </citation>
    <scope>NUCLEOTIDE SEQUENCE [LARGE SCALE GENOMIC DNA]</scope>
    <source>
        <strain evidence="3">cv. AG2017</strain>
        <tissue evidence="2">Leaf</tissue>
    </source>
</reference>
<evidence type="ECO:0000256" key="1">
    <source>
        <dbReference type="ARBA" id="ARBA00005594"/>
    </source>
</evidence>
<keyword evidence="3" id="KW-1185">Reference proteome</keyword>